<dbReference type="PROSITE" id="PS50089">
    <property type="entry name" value="ZF_RING_2"/>
    <property type="match status" value="1"/>
</dbReference>
<evidence type="ECO:0000256" key="11">
    <source>
        <dbReference type="SAM" id="Phobius"/>
    </source>
</evidence>
<evidence type="ECO:0000256" key="8">
    <source>
        <dbReference type="ARBA" id="ARBA00024209"/>
    </source>
</evidence>
<dbReference type="SMART" id="SM00184">
    <property type="entry name" value="RING"/>
    <property type="match status" value="1"/>
</dbReference>
<dbReference type="InterPro" id="IPR044602">
    <property type="entry name" value="ATL10/ATL72-79-like"/>
</dbReference>
<sequence length="169" mass="17885">MPSSNTTSLSPPPTTTTTKTGWGPYRTAKDFDANLAMILILLISALVCALALNAAIRFFLRLLRRHRNENSSDDPEKHARTKPTAAAAASLPTLVYSAAGNSGLSDCAICLSEFAEGEHVRVLPSCRHGFHVKCIEGWFSARSSCPNCRAAVVVVGGGAEASERAAEAV</sequence>
<dbReference type="GO" id="GO:0008270">
    <property type="term" value="F:zinc ion binding"/>
    <property type="evidence" value="ECO:0007669"/>
    <property type="project" value="UniProtKB-KW"/>
</dbReference>
<evidence type="ECO:0000256" key="7">
    <source>
        <dbReference type="ARBA" id="ARBA00023136"/>
    </source>
</evidence>
<comment type="subcellular location">
    <subcellularLocation>
        <location evidence="1">Membrane</location>
        <topology evidence="1">Single-pass membrane protein</topology>
    </subcellularLocation>
</comment>
<evidence type="ECO:0000256" key="10">
    <source>
        <dbReference type="SAM" id="MobiDB-lite"/>
    </source>
</evidence>
<evidence type="ECO:0000256" key="3">
    <source>
        <dbReference type="ARBA" id="ARBA00022692"/>
    </source>
</evidence>
<feature type="compositionally biased region" description="Low complexity" evidence="10">
    <location>
        <begin position="1"/>
        <end position="20"/>
    </location>
</feature>
<dbReference type="GO" id="GO:0016567">
    <property type="term" value="P:protein ubiquitination"/>
    <property type="evidence" value="ECO:0007669"/>
    <property type="project" value="InterPro"/>
</dbReference>
<evidence type="ECO:0000259" key="12">
    <source>
        <dbReference type="PROSITE" id="PS50089"/>
    </source>
</evidence>
<protein>
    <submittedName>
        <fullName evidence="13">RING-H2 finger protein ATL79</fullName>
    </submittedName>
</protein>
<evidence type="ECO:0000256" key="9">
    <source>
        <dbReference type="PROSITE-ProRule" id="PRU00175"/>
    </source>
</evidence>
<feature type="region of interest" description="Disordered" evidence="10">
    <location>
        <begin position="1"/>
        <end position="23"/>
    </location>
</feature>
<evidence type="ECO:0000256" key="4">
    <source>
        <dbReference type="ARBA" id="ARBA00022723"/>
    </source>
</evidence>
<name>A0AAV9D894_ACOCL</name>
<evidence type="ECO:0000256" key="5">
    <source>
        <dbReference type="ARBA" id="ARBA00022833"/>
    </source>
</evidence>
<dbReference type="Pfam" id="PF13639">
    <property type="entry name" value="zf-RING_2"/>
    <property type="match status" value="1"/>
</dbReference>
<dbReference type="AlphaFoldDB" id="A0AAV9D894"/>
<dbReference type="EMBL" id="JAUJYO010000015">
    <property type="protein sequence ID" value="KAK1297385.1"/>
    <property type="molecule type" value="Genomic_DNA"/>
</dbReference>
<keyword evidence="4" id="KW-0479">Metal-binding</keyword>
<keyword evidence="7 11" id="KW-0472">Membrane</keyword>
<dbReference type="InterPro" id="IPR001841">
    <property type="entry name" value="Znf_RING"/>
</dbReference>
<keyword evidence="14" id="KW-1185">Reference proteome</keyword>
<dbReference type="GO" id="GO:0016020">
    <property type="term" value="C:membrane"/>
    <property type="evidence" value="ECO:0007669"/>
    <property type="project" value="UniProtKB-SubCell"/>
</dbReference>
<keyword evidence="6 11" id="KW-1133">Transmembrane helix</keyword>
<dbReference type="GO" id="GO:0016740">
    <property type="term" value="F:transferase activity"/>
    <property type="evidence" value="ECO:0007669"/>
    <property type="project" value="UniProtKB-KW"/>
</dbReference>
<accession>A0AAV9D894</accession>
<dbReference type="SUPFAM" id="SSF57850">
    <property type="entry name" value="RING/U-box"/>
    <property type="match status" value="1"/>
</dbReference>
<reference evidence="13" key="2">
    <citation type="submission" date="2023-06" db="EMBL/GenBank/DDBJ databases">
        <authorList>
            <person name="Ma L."/>
            <person name="Liu K.-W."/>
            <person name="Li Z."/>
            <person name="Hsiao Y.-Y."/>
            <person name="Qi Y."/>
            <person name="Fu T."/>
            <person name="Tang G."/>
            <person name="Zhang D."/>
            <person name="Sun W.-H."/>
            <person name="Liu D.-K."/>
            <person name="Li Y."/>
            <person name="Chen G.-Z."/>
            <person name="Liu X.-D."/>
            <person name="Liao X.-Y."/>
            <person name="Jiang Y.-T."/>
            <person name="Yu X."/>
            <person name="Hao Y."/>
            <person name="Huang J."/>
            <person name="Zhao X.-W."/>
            <person name="Ke S."/>
            <person name="Chen Y.-Y."/>
            <person name="Wu W.-L."/>
            <person name="Hsu J.-L."/>
            <person name="Lin Y.-F."/>
            <person name="Huang M.-D."/>
            <person name="Li C.-Y."/>
            <person name="Huang L."/>
            <person name="Wang Z.-W."/>
            <person name="Zhao X."/>
            <person name="Zhong W.-Y."/>
            <person name="Peng D.-H."/>
            <person name="Ahmad S."/>
            <person name="Lan S."/>
            <person name="Zhang J.-S."/>
            <person name="Tsai W.-C."/>
            <person name="Van De Peer Y."/>
            <person name="Liu Z.-J."/>
        </authorList>
    </citation>
    <scope>NUCLEOTIDE SEQUENCE</scope>
    <source>
        <strain evidence="13">CP</strain>
        <tissue evidence="13">Leaves</tissue>
    </source>
</reference>
<feature type="transmembrane region" description="Helical" evidence="11">
    <location>
        <begin position="35"/>
        <end position="60"/>
    </location>
</feature>
<comment type="similarity">
    <text evidence="8">Belongs to the RING-type zinc finger family. ATL subfamily.</text>
</comment>
<gene>
    <name evidence="13" type="primary">ATL79</name>
    <name evidence="13" type="ORF">QJS10_CPB15g00829</name>
</gene>
<dbReference type="InterPro" id="IPR013083">
    <property type="entry name" value="Znf_RING/FYVE/PHD"/>
</dbReference>
<evidence type="ECO:0000256" key="2">
    <source>
        <dbReference type="ARBA" id="ARBA00022679"/>
    </source>
</evidence>
<proteinExistence type="inferred from homology"/>
<evidence type="ECO:0000313" key="13">
    <source>
        <dbReference type="EMBL" id="KAK1297385.1"/>
    </source>
</evidence>
<keyword evidence="5" id="KW-0862">Zinc</keyword>
<evidence type="ECO:0000256" key="6">
    <source>
        <dbReference type="ARBA" id="ARBA00022989"/>
    </source>
</evidence>
<comment type="caution">
    <text evidence="13">The sequence shown here is derived from an EMBL/GenBank/DDBJ whole genome shotgun (WGS) entry which is preliminary data.</text>
</comment>
<evidence type="ECO:0000256" key="1">
    <source>
        <dbReference type="ARBA" id="ARBA00004167"/>
    </source>
</evidence>
<reference evidence="13" key="1">
    <citation type="journal article" date="2023" name="Nat. Commun.">
        <title>Diploid and tetraploid genomes of Acorus and the evolution of monocots.</title>
        <authorList>
            <person name="Ma L."/>
            <person name="Liu K.W."/>
            <person name="Li Z."/>
            <person name="Hsiao Y.Y."/>
            <person name="Qi Y."/>
            <person name="Fu T."/>
            <person name="Tang G.D."/>
            <person name="Zhang D."/>
            <person name="Sun W.H."/>
            <person name="Liu D.K."/>
            <person name="Li Y."/>
            <person name="Chen G.Z."/>
            <person name="Liu X.D."/>
            <person name="Liao X.Y."/>
            <person name="Jiang Y.T."/>
            <person name="Yu X."/>
            <person name="Hao Y."/>
            <person name="Huang J."/>
            <person name="Zhao X.W."/>
            <person name="Ke S."/>
            <person name="Chen Y.Y."/>
            <person name="Wu W.L."/>
            <person name="Hsu J.L."/>
            <person name="Lin Y.F."/>
            <person name="Huang M.D."/>
            <person name="Li C.Y."/>
            <person name="Huang L."/>
            <person name="Wang Z.W."/>
            <person name="Zhao X."/>
            <person name="Zhong W.Y."/>
            <person name="Peng D.H."/>
            <person name="Ahmad S."/>
            <person name="Lan S."/>
            <person name="Zhang J.S."/>
            <person name="Tsai W.C."/>
            <person name="Van de Peer Y."/>
            <person name="Liu Z.J."/>
        </authorList>
    </citation>
    <scope>NUCLEOTIDE SEQUENCE</scope>
    <source>
        <strain evidence="13">CP</strain>
    </source>
</reference>
<dbReference type="SMART" id="SM01197">
    <property type="entry name" value="FANCL_C"/>
    <property type="match status" value="1"/>
</dbReference>
<feature type="domain" description="RING-type" evidence="12">
    <location>
        <begin position="107"/>
        <end position="149"/>
    </location>
</feature>
<dbReference type="Gene3D" id="3.30.40.10">
    <property type="entry name" value="Zinc/RING finger domain, C3HC4 (zinc finger)"/>
    <property type="match status" value="1"/>
</dbReference>
<keyword evidence="3 11" id="KW-0812">Transmembrane</keyword>
<dbReference type="Proteomes" id="UP001180020">
    <property type="component" value="Unassembled WGS sequence"/>
</dbReference>
<dbReference type="CDD" id="cd16461">
    <property type="entry name" value="RING-H2_EL5-like"/>
    <property type="match status" value="1"/>
</dbReference>
<keyword evidence="9" id="KW-0863">Zinc-finger</keyword>
<evidence type="ECO:0000313" key="14">
    <source>
        <dbReference type="Proteomes" id="UP001180020"/>
    </source>
</evidence>
<organism evidence="13 14">
    <name type="scientific">Acorus calamus</name>
    <name type="common">Sweet flag</name>
    <dbReference type="NCBI Taxonomy" id="4465"/>
    <lineage>
        <taxon>Eukaryota</taxon>
        <taxon>Viridiplantae</taxon>
        <taxon>Streptophyta</taxon>
        <taxon>Embryophyta</taxon>
        <taxon>Tracheophyta</taxon>
        <taxon>Spermatophyta</taxon>
        <taxon>Magnoliopsida</taxon>
        <taxon>Liliopsida</taxon>
        <taxon>Acoraceae</taxon>
        <taxon>Acorus</taxon>
    </lineage>
</organism>
<dbReference type="PANTHER" id="PTHR46905">
    <property type="entry name" value="RING-H2 FINGER PROTEIN ATL78"/>
    <property type="match status" value="1"/>
</dbReference>
<keyword evidence="2" id="KW-0808">Transferase</keyword>
<dbReference type="PANTHER" id="PTHR46905:SF1">
    <property type="entry name" value="RING-TYPE E3 UBIQUITIN TRANSFERASE"/>
    <property type="match status" value="1"/>
</dbReference>